<name>A0A0K2GI45_NITMO</name>
<evidence type="ECO:0000313" key="1">
    <source>
        <dbReference type="EMBL" id="ALA60606.1"/>
    </source>
</evidence>
<dbReference type="EMBL" id="CP011801">
    <property type="protein sequence ID" value="ALA60606.1"/>
    <property type="molecule type" value="Genomic_DNA"/>
</dbReference>
<dbReference type="Gene3D" id="3.40.1260.10">
    <property type="entry name" value="DsrEFH-like"/>
    <property type="match status" value="1"/>
</dbReference>
<proteinExistence type="predicted"/>
<protein>
    <recommendedName>
        <fullName evidence="3">DsrE family protein</fullName>
    </recommendedName>
</protein>
<reference evidence="1 2" key="1">
    <citation type="journal article" date="2015" name="Proc. Natl. Acad. Sci. U.S.A.">
        <title>Expanded metabolic versatility of ubiquitous nitrite-oxidizing bacteria from the genus Nitrospira.</title>
        <authorList>
            <person name="Koch H."/>
            <person name="Lucker S."/>
            <person name="Albertsen M."/>
            <person name="Kitzinger K."/>
            <person name="Herbold C."/>
            <person name="Spieck E."/>
            <person name="Nielsen P.H."/>
            <person name="Wagner M."/>
            <person name="Daims H."/>
        </authorList>
    </citation>
    <scope>NUCLEOTIDE SEQUENCE [LARGE SCALE GENOMIC DNA]</scope>
    <source>
        <strain evidence="1 2">NSP M-1</strain>
    </source>
</reference>
<dbReference type="PATRIC" id="fig|42253.5.peg.4172"/>
<accession>A0A0K2GI45</accession>
<dbReference type="SUPFAM" id="SSF75169">
    <property type="entry name" value="DsrEFH-like"/>
    <property type="match status" value="1"/>
</dbReference>
<dbReference type="OrthoDB" id="9807925at2"/>
<evidence type="ECO:0000313" key="2">
    <source>
        <dbReference type="Proteomes" id="UP000069205"/>
    </source>
</evidence>
<dbReference type="InterPro" id="IPR027396">
    <property type="entry name" value="DsrEFH-like"/>
</dbReference>
<sequence length="118" mass="12744">MAKVAIIVLADTDTHEGLGRVVNAMEAVKEFKDAHDDVQLIFDGAGPKWIPELEKPDHRAHGLYVAVKDRISGACDFCAGAFGVKDQVVACGVKLAGEYDGHPSFKKLVSQGYQVITF</sequence>
<dbReference type="RefSeq" id="WP_053381439.1">
    <property type="nucleotide sequence ID" value="NZ_CP011801.1"/>
</dbReference>
<dbReference type="STRING" id="42253.NITMOv2_4227"/>
<dbReference type="AlphaFoldDB" id="A0A0K2GI45"/>
<keyword evidence="2" id="KW-1185">Reference proteome</keyword>
<dbReference type="Proteomes" id="UP000069205">
    <property type="component" value="Chromosome"/>
</dbReference>
<evidence type="ECO:0008006" key="3">
    <source>
        <dbReference type="Google" id="ProtNLM"/>
    </source>
</evidence>
<gene>
    <name evidence="1" type="ORF">NITMOv2_4227</name>
</gene>
<dbReference type="KEGG" id="nmv:NITMOv2_4227"/>
<organism evidence="1 2">
    <name type="scientific">Nitrospira moscoviensis</name>
    <dbReference type="NCBI Taxonomy" id="42253"/>
    <lineage>
        <taxon>Bacteria</taxon>
        <taxon>Pseudomonadati</taxon>
        <taxon>Nitrospirota</taxon>
        <taxon>Nitrospiria</taxon>
        <taxon>Nitrospirales</taxon>
        <taxon>Nitrospiraceae</taxon>
        <taxon>Nitrospira</taxon>
    </lineage>
</organism>